<feature type="domain" description="B box-type" evidence="2">
    <location>
        <begin position="45"/>
        <end position="75"/>
    </location>
</feature>
<evidence type="ECO:0000256" key="1">
    <source>
        <dbReference type="SAM" id="Coils"/>
    </source>
</evidence>
<sequence>MMYNASILILITATSFKYTLHAMASRFPPENRVQLRARKGHDMKWSCDKHAEPVAFYCKEHDIPICHRCATKDHGKICELDDIEDVILERMRRLDDKQQEIEETKKQLKKLDSKIESSATSTSNHLQIVNDEVRSTHKDESKSVNDDEEKKIRLINEEADEEIRIINMKRDRRIKGCNAEKEKQQLIIKESQAKVLSETKAISEVISKKITDLQSKNQHAIDTFDNTDAMIKRIKQDDKTLVNEAPQVLASIDDNLNLNIHQDVSDCLDRIQREVQKVKFVKGEVGGEHFRRIDGYIGKWELVKSIQISLIVNYPRICGFISDDEICVLDIKNNMYVTNISTEHTKKVIKGDGNVYITSCAPIDSNVIVCGKWRRGCTGDSVDGCITLYDRQWKVIRNISIPRNNHDRNASVYIDVDRDGMILAAEFNQFNIYVINPADGKIVITITMQGKKVKGEIQALSSGDIIVNTDDNEFTVISRSGEEKAVIHSDDWVWSWLRIDKLTNTLYITHTDDESTTCTVDQVSCDGIIEERNIVQYEDFYVYTNNPCLVTSSGNLVVCVGDKLFVYKKRFIV</sequence>
<keyword evidence="4" id="KW-1185">Reference proteome</keyword>
<dbReference type="EnsemblMetazoa" id="XM_030989395">
    <property type="protein sequence ID" value="XP_030845255"/>
    <property type="gene ID" value="LOC115925472"/>
</dbReference>
<name>A0A7M7P3F7_STRPU</name>
<dbReference type="Gene3D" id="3.30.160.60">
    <property type="entry name" value="Classic Zinc Finger"/>
    <property type="match status" value="1"/>
</dbReference>
<proteinExistence type="predicted"/>
<dbReference type="RefSeq" id="XP_030845255.1">
    <property type="nucleotide sequence ID" value="XM_030989395.1"/>
</dbReference>
<evidence type="ECO:0000313" key="4">
    <source>
        <dbReference type="Proteomes" id="UP000007110"/>
    </source>
</evidence>
<organism evidence="3 4">
    <name type="scientific">Strongylocentrotus purpuratus</name>
    <name type="common">Purple sea urchin</name>
    <dbReference type="NCBI Taxonomy" id="7668"/>
    <lineage>
        <taxon>Eukaryota</taxon>
        <taxon>Metazoa</taxon>
        <taxon>Echinodermata</taxon>
        <taxon>Eleutherozoa</taxon>
        <taxon>Echinozoa</taxon>
        <taxon>Echinoidea</taxon>
        <taxon>Euechinoidea</taxon>
        <taxon>Echinacea</taxon>
        <taxon>Camarodonta</taxon>
        <taxon>Echinidea</taxon>
        <taxon>Strongylocentrotidae</taxon>
        <taxon>Strongylocentrotus</taxon>
    </lineage>
</organism>
<dbReference type="PANTHER" id="PTHR25462">
    <property type="entry name" value="BONUS, ISOFORM C-RELATED"/>
    <property type="match status" value="1"/>
</dbReference>
<accession>A0A7M7P3F7</accession>
<dbReference type="GeneID" id="115925472"/>
<dbReference type="PANTHER" id="PTHR25462:SF229">
    <property type="entry name" value="TRANSCRIPTION INTERMEDIARY FACTOR 1-BETA"/>
    <property type="match status" value="1"/>
</dbReference>
<dbReference type="GO" id="GO:0008270">
    <property type="term" value="F:zinc ion binding"/>
    <property type="evidence" value="ECO:0007669"/>
    <property type="project" value="InterPro"/>
</dbReference>
<dbReference type="CDD" id="cd19776">
    <property type="entry name" value="Bbox2_TRIM25_C-IV"/>
    <property type="match status" value="1"/>
</dbReference>
<evidence type="ECO:0000259" key="2">
    <source>
        <dbReference type="Pfam" id="PF00643"/>
    </source>
</evidence>
<dbReference type="AlphaFoldDB" id="A0A7M7P3F7"/>
<dbReference type="SUPFAM" id="SSF57845">
    <property type="entry name" value="B-box zinc-binding domain"/>
    <property type="match status" value="1"/>
</dbReference>
<dbReference type="Pfam" id="PF00643">
    <property type="entry name" value="zf-B_box"/>
    <property type="match status" value="1"/>
</dbReference>
<dbReference type="InParanoid" id="A0A7M7P3F7"/>
<dbReference type="InterPro" id="IPR000315">
    <property type="entry name" value="Znf_B-box"/>
</dbReference>
<reference evidence="4" key="1">
    <citation type="submission" date="2015-02" db="EMBL/GenBank/DDBJ databases">
        <title>Genome sequencing for Strongylocentrotus purpuratus.</title>
        <authorList>
            <person name="Murali S."/>
            <person name="Liu Y."/>
            <person name="Vee V."/>
            <person name="English A."/>
            <person name="Wang M."/>
            <person name="Skinner E."/>
            <person name="Han Y."/>
            <person name="Muzny D.M."/>
            <person name="Worley K.C."/>
            <person name="Gibbs R.A."/>
        </authorList>
    </citation>
    <scope>NUCLEOTIDE SEQUENCE</scope>
</reference>
<reference evidence="3" key="2">
    <citation type="submission" date="2021-01" db="UniProtKB">
        <authorList>
            <consortium name="EnsemblMetazoa"/>
        </authorList>
    </citation>
    <scope>IDENTIFICATION</scope>
</reference>
<dbReference type="InterPro" id="IPR047153">
    <property type="entry name" value="TRIM45/56/19-like"/>
</dbReference>
<dbReference type="KEGG" id="spu:115925472"/>
<keyword evidence="1" id="KW-0175">Coiled coil</keyword>
<dbReference type="OMA" id="RICGFIS"/>
<dbReference type="Proteomes" id="UP000007110">
    <property type="component" value="Unassembled WGS sequence"/>
</dbReference>
<dbReference type="SUPFAM" id="SSF50969">
    <property type="entry name" value="YVTN repeat-like/Quinoprotein amine dehydrogenase"/>
    <property type="match status" value="1"/>
</dbReference>
<evidence type="ECO:0000313" key="3">
    <source>
        <dbReference type="EnsemblMetazoa" id="XP_030845255"/>
    </source>
</evidence>
<dbReference type="InterPro" id="IPR011044">
    <property type="entry name" value="Quino_amine_DH_bsu"/>
</dbReference>
<dbReference type="OrthoDB" id="9989938at2759"/>
<protein>
    <recommendedName>
        <fullName evidence="2">B box-type domain-containing protein</fullName>
    </recommendedName>
</protein>
<feature type="coiled-coil region" evidence="1">
    <location>
        <begin position="87"/>
        <end position="121"/>
    </location>
</feature>